<dbReference type="InterPro" id="IPR003615">
    <property type="entry name" value="HNH_nuc"/>
</dbReference>
<gene>
    <name evidence="2" type="ORF">METZ01_LOCUS291032</name>
</gene>
<dbReference type="EMBL" id="UINC01088178">
    <property type="protein sequence ID" value="SVC38178.1"/>
    <property type="molecule type" value="Genomic_DNA"/>
</dbReference>
<evidence type="ECO:0000313" key="2">
    <source>
        <dbReference type="EMBL" id="SVC38178.1"/>
    </source>
</evidence>
<name>A0A382LN66_9ZZZZ</name>
<dbReference type="CDD" id="cd00085">
    <property type="entry name" value="HNHc"/>
    <property type="match status" value="1"/>
</dbReference>
<protein>
    <recommendedName>
        <fullName evidence="1">HNH nuclease domain-containing protein</fullName>
    </recommendedName>
</protein>
<accession>A0A382LN66</accession>
<evidence type="ECO:0000259" key="1">
    <source>
        <dbReference type="Pfam" id="PF13395"/>
    </source>
</evidence>
<proteinExistence type="predicted"/>
<feature type="non-terminal residue" evidence="2">
    <location>
        <position position="234"/>
    </location>
</feature>
<reference evidence="2" key="1">
    <citation type="submission" date="2018-05" db="EMBL/GenBank/DDBJ databases">
        <authorList>
            <person name="Lanie J.A."/>
            <person name="Ng W.-L."/>
            <person name="Kazmierczak K.M."/>
            <person name="Andrzejewski T.M."/>
            <person name="Davidsen T.M."/>
            <person name="Wayne K.J."/>
            <person name="Tettelin H."/>
            <person name="Glass J.I."/>
            <person name="Rusch D."/>
            <person name="Podicherti R."/>
            <person name="Tsui H.-C.T."/>
            <person name="Winkler M.E."/>
        </authorList>
    </citation>
    <scope>NUCLEOTIDE SEQUENCE</scope>
</reference>
<dbReference type="AlphaFoldDB" id="A0A382LN66"/>
<sequence length="234" mass="27947">MSWIRSIVETCEKKPKEVIHFDELSSLIFKYYWNQSIFFNLQQGPNLKKKPKIQQLVEEKIKEYKAVHGTQPKTFIKVKGKIKIPIEQISNVLTQDVSWRFLVVGKEKFNTYEYDLEKRIIRILNPELIKEYSDILYQLINYRWTQKLEDIDGSPRISKKIRGVDRENNPRRKNLKPFHEYLDVENPSRKCFITGDKIPEDKLSVDHVIPWSYMYSDDLWNLVYVKSSVNSSKN</sequence>
<dbReference type="Gene3D" id="1.10.30.50">
    <property type="match status" value="1"/>
</dbReference>
<organism evidence="2">
    <name type="scientific">marine metagenome</name>
    <dbReference type="NCBI Taxonomy" id="408172"/>
    <lineage>
        <taxon>unclassified sequences</taxon>
        <taxon>metagenomes</taxon>
        <taxon>ecological metagenomes</taxon>
    </lineage>
</organism>
<dbReference type="Pfam" id="PF13395">
    <property type="entry name" value="HNH_4"/>
    <property type="match status" value="1"/>
</dbReference>
<feature type="domain" description="HNH nuclease" evidence="1">
    <location>
        <begin position="193"/>
        <end position="233"/>
    </location>
</feature>